<feature type="transmembrane region" description="Helical" evidence="6">
    <location>
        <begin position="6"/>
        <end position="26"/>
    </location>
</feature>
<evidence type="ECO:0000256" key="6">
    <source>
        <dbReference type="SAM" id="Phobius"/>
    </source>
</evidence>
<dbReference type="PANTHER" id="PTHR45138">
    <property type="entry name" value="REGULATORY COMPONENTS OF SENSORY TRANSDUCTION SYSTEM"/>
    <property type="match status" value="1"/>
</dbReference>
<organism evidence="8 9">
    <name type="scientific">Desulfitobacterium dehalogenans (strain ATCC 51507 / DSM 9161 / JW/IU-DC1)</name>
    <dbReference type="NCBI Taxonomy" id="756499"/>
    <lineage>
        <taxon>Bacteria</taxon>
        <taxon>Bacillati</taxon>
        <taxon>Bacillota</taxon>
        <taxon>Clostridia</taxon>
        <taxon>Eubacteriales</taxon>
        <taxon>Desulfitobacteriaceae</taxon>
        <taxon>Desulfitobacterium</taxon>
    </lineage>
</organism>
<protein>
    <submittedName>
        <fullName evidence="8">Diguanylate cyclase (GGDEF) domain-containing protein</fullName>
    </submittedName>
</protein>
<dbReference type="OrthoDB" id="9805474at2"/>
<keyword evidence="2" id="KW-1003">Cell membrane</keyword>
<evidence type="ECO:0000313" key="8">
    <source>
        <dbReference type="EMBL" id="AFM00448.1"/>
    </source>
</evidence>
<feature type="transmembrane region" description="Helical" evidence="6">
    <location>
        <begin position="132"/>
        <end position="150"/>
    </location>
</feature>
<dbReference type="InterPro" id="IPR000160">
    <property type="entry name" value="GGDEF_dom"/>
</dbReference>
<dbReference type="EMBL" id="CP003348">
    <property type="protein sequence ID" value="AFM00448.1"/>
    <property type="molecule type" value="Genomic_DNA"/>
</dbReference>
<dbReference type="CDD" id="cd01949">
    <property type="entry name" value="GGDEF"/>
    <property type="match status" value="1"/>
</dbReference>
<dbReference type="PROSITE" id="PS50887">
    <property type="entry name" value="GGDEF"/>
    <property type="match status" value="1"/>
</dbReference>
<keyword evidence="9" id="KW-1185">Reference proteome</keyword>
<comment type="subcellular location">
    <subcellularLocation>
        <location evidence="1">Cell membrane</location>
        <topology evidence="1">Multi-pass membrane protein</topology>
    </subcellularLocation>
</comment>
<dbReference type="KEGG" id="ddh:Desde_2064"/>
<feature type="transmembrane region" description="Helical" evidence="6">
    <location>
        <begin position="69"/>
        <end position="93"/>
    </location>
</feature>
<feature type="transmembrane region" description="Helical" evidence="6">
    <location>
        <begin position="162"/>
        <end position="181"/>
    </location>
</feature>
<dbReference type="GO" id="GO:0005886">
    <property type="term" value="C:plasma membrane"/>
    <property type="evidence" value="ECO:0007669"/>
    <property type="project" value="UniProtKB-SubCell"/>
</dbReference>
<dbReference type="PANTHER" id="PTHR45138:SF9">
    <property type="entry name" value="DIGUANYLATE CYCLASE DGCM-RELATED"/>
    <property type="match status" value="1"/>
</dbReference>
<feature type="transmembrane region" description="Helical" evidence="6">
    <location>
        <begin position="105"/>
        <end position="126"/>
    </location>
</feature>
<evidence type="ECO:0000256" key="1">
    <source>
        <dbReference type="ARBA" id="ARBA00004651"/>
    </source>
</evidence>
<evidence type="ECO:0000256" key="4">
    <source>
        <dbReference type="ARBA" id="ARBA00022989"/>
    </source>
</evidence>
<dbReference type="GO" id="GO:0000155">
    <property type="term" value="F:phosphorelay sensor kinase activity"/>
    <property type="evidence" value="ECO:0007669"/>
    <property type="project" value="InterPro"/>
</dbReference>
<dbReference type="STRING" id="756499.Desde_2064"/>
<feature type="transmembrane region" description="Helical" evidence="6">
    <location>
        <begin position="38"/>
        <end position="57"/>
    </location>
</feature>
<proteinExistence type="predicted"/>
<reference evidence="9" key="1">
    <citation type="submission" date="2012-06" db="EMBL/GenBank/DDBJ databases">
        <title>Complete sequence of Desulfitobacterium dehalogenans ATCC 51507.</title>
        <authorList>
            <person name="Lucas S."/>
            <person name="Han J."/>
            <person name="Lapidus A."/>
            <person name="Cheng J.-F."/>
            <person name="Goodwin L."/>
            <person name="Pitluck S."/>
            <person name="Peters L."/>
            <person name="Ovchinnikova G."/>
            <person name="Teshima H."/>
            <person name="Detter J.C."/>
            <person name="Han C."/>
            <person name="Tapia R."/>
            <person name="Land M."/>
            <person name="Hauser L."/>
            <person name="Kyrpides N."/>
            <person name="Ivanova N."/>
            <person name="Pagani I."/>
            <person name="Kruse T."/>
            <person name="de Vos W.M."/>
            <person name="Smidt H."/>
            <person name="Woyke T."/>
        </authorList>
    </citation>
    <scope>NUCLEOTIDE SEQUENCE [LARGE SCALE GENOMIC DNA]</scope>
    <source>
        <strain evidence="9">ATCC 51507 / DSM 9161 / JW/IU-DC1</strain>
    </source>
</reference>
<name>I4A913_DESDJ</name>
<dbReference type="NCBIfam" id="TIGR00254">
    <property type="entry name" value="GGDEF"/>
    <property type="match status" value="1"/>
</dbReference>
<dbReference type="Gene3D" id="3.30.70.270">
    <property type="match status" value="1"/>
</dbReference>
<dbReference type="GO" id="GO:0043709">
    <property type="term" value="P:cell adhesion involved in single-species biofilm formation"/>
    <property type="evidence" value="ECO:0007669"/>
    <property type="project" value="TreeGrafter"/>
</dbReference>
<sequence length="357" mass="40804">MLKDLFINMTILITFISLITQLLKNYSLEENNSFSIKMFFGFLSGALGIILMLFTMPVDANTIIDFRNIPIIMSAVFGSALTVYITGIMIALFRLMFFGFNTAALLGVVTALINTVGCWLITRAAFKTWQKWAYSTFFVLFASSITLTYLLKDKSDFLKIMLIYWCSHALVSAITYWYLYYSNTANKMYRRLQKESTKDFLTDLNNVRQFDLLLNNAINNALQKEEHLSLLMLDLDFFKKVNDTYGHKEGDYVLKELGKILKNSCREFDEIFRNGGEEFSVLLLDCPNAQAQHIAEHIRHNVEIHPFQLSNGKTINITVSIGLATYPDTLKDIGKIVEKADNALYAAKRTGRNKVHT</sequence>
<dbReference type="HOGENOM" id="CLU_000445_11_1_9"/>
<dbReference type="GO" id="GO:0071555">
    <property type="term" value="P:cell wall organization"/>
    <property type="evidence" value="ECO:0007669"/>
    <property type="project" value="InterPro"/>
</dbReference>
<keyword evidence="5 6" id="KW-0472">Membrane</keyword>
<evidence type="ECO:0000256" key="2">
    <source>
        <dbReference type="ARBA" id="ARBA00022475"/>
    </source>
</evidence>
<dbReference type="GO" id="GO:0052621">
    <property type="term" value="F:diguanylate cyclase activity"/>
    <property type="evidence" value="ECO:0007669"/>
    <property type="project" value="TreeGrafter"/>
</dbReference>
<evidence type="ECO:0000259" key="7">
    <source>
        <dbReference type="PROSITE" id="PS50887"/>
    </source>
</evidence>
<evidence type="ECO:0000256" key="5">
    <source>
        <dbReference type="ARBA" id="ARBA00023136"/>
    </source>
</evidence>
<keyword evidence="4 6" id="KW-1133">Transmembrane helix</keyword>
<dbReference type="InterPro" id="IPR011620">
    <property type="entry name" value="Sig_transdc_His_kinase_LytS_TM"/>
</dbReference>
<accession>I4A913</accession>
<dbReference type="SUPFAM" id="SSF55073">
    <property type="entry name" value="Nucleotide cyclase"/>
    <property type="match status" value="1"/>
</dbReference>
<dbReference type="SMART" id="SM00267">
    <property type="entry name" value="GGDEF"/>
    <property type="match status" value="1"/>
</dbReference>
<dbReference type="RefSeq" id="WP_014793935.1">
    <property type="nucleotide sequence ID" value="NC_018017.1"/>
</dbReference>
<evidence type="ECO:0000313" key="9">
    <source>
        <dbReference type="Proteomes" id="UP000006053"/>
    </source>
</evidence>
<dbReference type="Pfam" id="PF00990">
    <property type="entry name" value="GGDEF"/>
    <property type="match status" value="1"/>
</dbReference>
<dbReference type="Proteomes" id="UP000006053">
    <property type="component" value="Chromosome"/>
</dbReference>
<dbReference type="FunFam" id="3.30.70.270:FF:000001">
    <property type="entry name" value="Diguanylate cyclase domain protein"/>
    <property type="match status" value="1"/>
</dbReference>
<dbReference type="InterPro" id="IPR050469">
    <property type="entry name" value="Diguanylate_Cyclase"/>
</dbReference>
<dbReference type="eggNOG" id="COG3706">
    <property type="taxonomic scope" value="Bacteria"/>
</dbReference>
<evidence type="ECO:0000256" key="3">
    <source>
        <dbReference type="ARBA" id="ARBA00022692"/>
    </source>
</evidence>
<dbReference type="AlphaFoldDB" id="I4A913"/>
<dbReference type="Pfam" id="PF07694">
    <property type="entry name" value="5TM-5TMR_LYT"/>
    <property type="match status" value="1"/>
</dbReference>
<dbReference type="InterPro" id="IPR043128">
    <property type="entry name" value="Rev_trsase/Diguanyl_cyclase"/>
</dbReference>
<dbReference type="GO" id="GO:1902201">
    <property type="term" value="P:negative regulation of bacterial-type flagellum-dependent cell motility"/>
    <property type="evidence" value="ECO:0007669"/>
    <property type="project" value="TreeGrafter"/>
</dbReference>
<dbReference type="InterPro" id="IPR029787">
    <property type="entry name" value="Nucleotide_cyclase"/>
</dbReference>
<reference evidence="8 9" key="2">
    <citation type="journal article" date="2015" name="J. Bacteriol.">
        <title>Genomic, proteomic, and biochemical analysis of the organohalide respiratory pathway in Desulfitobacterium dehalogenans.</title>
        <authorList>
            <person name="Kruse T."/>
            <person name="van de Pas B.A."/>
            <person name="Atteia A."/>
            <person name="Krab K."/>
            <person name="Hagen W.R."/>
            <person name="Goodwin L."/>
            <person name="Chain P."/>
            <person name="Boeren S."/>
            <person name="Maphosa F."/>
            <person name="Schraa G."/>
            <person name="de Vos W.M."/>
            <person name="van der Oost J."/>
            <person name="Smidt H."/>
            <person name="Stams A.J."/>
        </authorList>
    </citation>
    <scope>NUCLEOTIDE SEQUENCE [LARGE SCALE GENOMIC DNA]</scope>
    <source>
        <strain evidence="9">ATCC 51507 / DSM 9161 / JW/IU-DC1</strain>
    </source>
</reference>
<keyword evidence="3 6" id="KW-0812">Transmembrane</keyword>
<gene>
    <name evidence="8" type="ordered locus">Desde_2064</name>
</gene>
<feature type="domain" description="GGDEF" evidence="7">
    <location>
        <begin position="226"/>
        <end position="357"/>
    </location>
</feature>